<proteinExistence type="predicted"/>
<accession>A0AA40F297</accession>
<evidence type="ECO:0000313" key="2">
    <source>
        <dbReference type="EMBL" id="KAK0749557.1"/>
    </source>
</evidence>
<feature type="compositionally biased region" description="Acidic residues" evidence="1">
    <location>
        <begin position="144"/>
        <end position="154"/>
    </location>
</feature>
<feature type="region of interest" description="Disordered" evidence="1">
    <location>
        <begin position="312"/>
        <end position="344"/>
    </location>
</feature>
<organism evidence="2 3">
    <name type="scientific">Schizothecium vesticola</name>
    <dbReference type="NCBI Taxonomy" id="314040"/>
    <lineage>
        <taxon>Eukaryota</taxon>
        <taxon>Fungi</taxon>
        <taxon>Dikarya</taxon>
        <taxon>Ascomycota</taxon>
        <taxon>Pezizomycotina</taxon>
        <taxon>Sordariomycetes</taxon>
        <taxon>Sordariomycetidae</taxon>
        <taxon>Sordariales</taxon>
        <taxon>Schizotheciaceae</taxon>
        <taxon>Schizothecium</taxon>
    </lineage>
</organism>
<comment type="caution">
    <text evidence="2">The sequence shown here is derived from an EMBL/GenBank/DDBJ whole genome shotgun (WGS) entry which is preliminary data.</text>
</comment>
<protein>
    <submittedName>
        <fullName evidence="2">Uncharacterized protein</fullName>
    </submittedName>
</protein>
<sequence length="344" mass="38359">MAASKLYKDIHDPPCPHNLQHWTFGRLRSVALGQGEGWILYREEQSDTLQGGKYLPSRLLDALEHGRQNNWVINQVVLNPHHAREYVLAFNNGAVFYSFHESFQQEFDRIARRWCGDKIEYDPHPDLLTDEGYPNILPTQPGAPEEDGEESEEESTVRPAPTLPKAPKQPQRRPQPRHQRSRTPPRVMNGYNTPPAGRDNAPRHLRHDSGYASPGVIGPAPAPAAQIQPGGFISPQAYSPPYGSPQYGSLPHHQGGPWAANPYGVPWGQPPAAMYGVPPPPPGPPQGWTHNPYTGQQLYPTEMEGQPTLKMTTQLAATSDNGKKDISKEGEQQKGKGKWYKLRH</sequence>
<feature type="compositionally biased region" description="Basic residues" evidence="1">
    <location>
        <begin position="335"/>
        <end position="344"/>
    </location>
</feature>
<reference evidence="2" key="1">
    <citation type="submission" date="2023-06" db="EMBL/GenBank/DDBJ databases">
        <title>Genome-scale phylogeny and comparative genomics of the fungal order Sordariales.</title>
        <authorList>
            <consortium name="Lawrence Berkeley National Laboratory"/>
            <person name="Hensen N."/>
            <person name="Bonometti L."/>
            <person name="Westerberg I."/>
            <person name="Brannstrom I.O."/>
            <person name="Guillou S."/>
            <person name="Cros-Aarteil S."/>
            <person name="Calhoun S."/>
            <person name="Haridas S."/>
            <person name="Kuo A."/>
            <person name="Mondo S."/>
            <person name="Pangilinan J."/>
            <person name="Riley R."/>
            <person name="LaButti K."/>
            <person name="Andreopoulos B."/>
            <person name="Lipzen A."/>
            <person name="Chen C."/>
            <person name="Yanf M."/>
            <person name="Daum C."/>
            <person name="Ng V."/>
            <person name="Clum A."/>
            <person name="Steindorff A."/>
            <person name="Ohm R."/>
            <person name="Martin F."/>
            <person name="Silar P."/>
            <person name="Natvig D."/>
            <person name="Lalanne C."/>
            <person name="Gautier V."/>
            <person name="Ament-velasquez S.L."/>
            <person name="Kruys A."/>
            <person name="Hutchinson M.I."/>
            <person name="Powell A.J."/>
            <person name="Barry K."/>
            <person name="Miller A.N."/>
            <person name="Grigoriev I.V."/>
            <person name="Debuchy R."/>
            <person name="Gladieux P."/>
            <person name="Thoren M.H."/>
            <person name="Johannesson H."/>
        </authorList>
    </citation>
    <scope>NUCLEOTIDE SEQUENCE</scope>
    <source>
        <strain evidence="2">SMH3187-1</strain>
    </source>
</reference>
<feature type="compositionally biased region" description="Basic and acidic residues" evidence="1">
    <location>
        <begin position="321"/>
        <end position="334"/>
    </location>
</feature>
<name>A0AA40F297_9PEZI</name>
<feature type="compositionally biased region" description="Polar residues" evidence="1">
    <location>
        <begin position="288"/>
        <end position="299"/>
    </location>
</feature>
<feature type="compositionally biased region" description="Low complexity" evidence="1">
    <location>
        <begin position="214"/>
        <end position="231"/>
    </location>
</feature>
<dbReference type="AlphaFoldDB" id="A0AA40F297"/>
<gene>
    <name evidence="2" type="ORF">B0T18DRAFT_108785</name>
</gene>
<feature type="region of interest" description="Disordered" evidence="1">
    <location>
        <begin position="125"/>
        <end position="300"/>
    </location>
</feature>
<feature type="compositionally biased region" description="Basic residues" evidence="1">
    <location>
        <begin position="170"/>
        <end position="183"/>
    </location>
</feature>
<dbReference type="EMBL" id="JAUKUD010000003">
    <property type="protein sequence ID" value="KAK0749557.1"/>
    <property type="molecule type" value="Genomic_DNA"/>
</dbReference>
<evidence type="ECO:0000256" key="1">
    <source>
        <dbReference type="SAM" id="MobiDB-lite"/>
    </source>
</evidence>
<keyword evidence="3" id="KW-1185">Reference proteome</keyword>
<evidence type="ECO:0000313" key="3">
    <source>
        <dbReference type="Proteomes" id="UP001172155"/>
    </source>
</evidence>
<dbReference type="Proteomes" id="UP001172155">
    <property type="component" value="Unassembled WGS sequence"/>
</dbReference>